<evidence type="ECO:0008006" key="5">
    <source>
        <dbReference type="Google" id="ProtNLM"/>
    </source>
</evidence>
<feature type="compositionally biased region" description="Low complexity" evidence="1">
    <location>
        <begin position="50"/>
        <end position="132"/>
    </location>
</feature>
<feature type="compositionally biased region" description="Low complexity" evidence="1">
    <location>
        <begin position="25"/>
        <end position="42"/>
    </location>
</feature>
<accession>A0A7W7QJ85</accession>
<name>A0A7W7QJ85_9ACTN</name>
<dbReference type="Proteomes" id="UP000552644">
    <property type="component" value="Unassembled WGS sequence"/>
</dbReference>
<dbReference type="EMBL" id="JACHJP010000001">
    <property type="protein sequence ID" value="MBB4914605.1"/>
    <property type="molecule type" value="Genomic_DNA"/>
</dbReference>
<dbReference type="AlphaFoldDB" id="A0A7W7QJ85"/>
<dbReference type="Pfam" id="PF11832">
    <property type="entry name" value="DUF3352"/>
    <property type="match status" value="2"/>
</dbReference>
<gene>
    <name evidence="3" type="ORF">FHS44_001677</name>
</gene>
<reference evidence="3 4" key="1">
    <citation type="submission" date="2020-08" db="EMBL/GenBank/DDBJ databases">
        <title>Genomic Encyclopedia of Type Strains, Phase III (KMG-III): the genomes of soil and plant-associated and newly described type strains.</title>
        <authorList>
            <person name="Whitman W."/>
        </authorList>
    </citation>
    <scope>NUCLEOTIDE SEQUENCE [LARGE SCALE GENOMIC DNA]</scope>
    <source>
        <strain evidence="3 4">CECT 8840</strain>
    </source>
</reference>
<evidence type="ECO:0000256" key="2">
    <source>
        <dbReference type="SAM" id="Phobius"/>
    </source>
</evidence>
<keyword evidence="2" id="KW-1133">Transmembrane helix</keyword>
<evidence type="ECO:0000313" key="3">
    <source>
        <dbReference type="EMBL" id="MBB4914605.1"/>
    </source>
</evidence>
<proteinExistence type="predicted"/>
<feature type="region of interest" description="Disordered" evidence="1">
    <location>
        <begin position="1"/>
        <end position="143"/>
    </location>
</feature>
<evidence type="ECO:0000256" key="1">
    <source>
        <dbReference type="SAM" id="MobiDB-lite"/>
    </source>
</evidence>
<comment type="caution">
    <text evidence="3">The sequence shown here is derived from an EMBL/GenBank/DDBJ whole genome shotgun (WGS) entry which is preliminary data.</text>
</comment>
<protein>
    <recommendedName>
        <fullName evidence="5">DUF3352 domain-containing protein</fullName>
    </recommendedName>
</protein>
<dbReference type="InterPro" id="IPR021787">
    <property type="entry name" value="DUF3352"/>
</dbReference>
<dbReference type="RefSeq" id="WP_184713237.1">
    <property type="nucleotide sequence ID" value="NZ_JACHJP010000001.1"/>
</dbReference>
<keyword evidence="2" id="KW-0812">Transmembrane</keyword>
<organism evidence="3 4">
    <name type="scientific">Streptosporangium saharense</name>
    <dbReference type="NCBI Taxonomy" id="1706840"/>
    <lineage>
        <taxon>Bacteria</taxon>
        <taxon>Bacillati</taxon>
        <taxon>Actinomycetota</taxon>
        <taxon>Actinomycetes</taxon>
        <taxon>Streptosporangiales</taxon>
        <taxon>Streptosporangiaceae</taxon>
        <taxon>Streptosporangium</taxon>
    </lineage>
</organism>
<keyword evidence="2" id="KW-0472">Membrane</keyword>
<evidence type="ECO:0000313" key="4">
    <source>
        <dbReference type="Proteomes" id="UP000552644"/>
    </source>
</evidence>
<keyword evidence="4" id="KW-1185">Reference proteome</keyword>
<sequence length="619" mass="65160">MSANNPPGQPPYPGQEPDRTIAYRPQPQGYPQDGGYQQQGQPGYPGGPQQPGYGQQNQDQQVYGQQNYGQQAYGQQPYGQQSHGQQPYGQQQGYGQQAQPGYPQNQGQQNYGQQAYPQPGYGQQPTWQQQGPDFLGSGQPPARPAKKGRGWLIAVIAALVVALVGGGGAFAVSLLSGGGTQPHDVLPGDAIGYVRLDLDPAANQKLALFSIARKFNATKSSFTGDDPRKALFDLIKKDGGLDKVNYAADVEPWLGSRIGVAVLSPHKAGAEPGAVVAVQVSDQDKAKAGISKLMSGEKYGIAFREDYALIAQTQDQADQAVKVAPLSDNAAFSEDLNALGETGVLSFWVNAGKIAEFAPELATRNPEALSQVKNLRVAGALRFDGNYVELAGVARGAQNLDMGQPEISKISALPASTVAAISVSGLGDAVGKQWAQILKAADQSGAGLQQFTNQAQQQYGLSLPADLSTLLGKNLTLALDANGLDANQPKFGARITTDPAKAQEVVGKIEKILADSGTAAPQLAKVPGDGSFVVASTPEYAAELAKDGALGENEGFRLAVPDAEKATFAAYVDLDKIEHLYLQNLQGEERASLQVLKAVGISGTQTGSDSTFSLRLVFN</sequence>
<feature type="transmembrane region" description="Helical" evidence="2">
    <location>
        <begin position="151"/>
        <end position="175"/>
    </location>
</feature>